<keyword evidence="7" id="KW-0808">Transferase</keyword>
<evidence type="ECO:0000256" key="1">
    <source>
        <dbReference type="ARBA" id="ARBA00001933"/>
    </source>
</evidence>
<dbReference type="Gene3D" id="3.40.640.10">
    <property type="entry name" value="Type I PLP-dependent aspartate aminotransferase-like (Major domain)"/>
    <property type="match status" value="1"/>
</dbReference>
<reference evidence="7" key="1">
    <citation type="submission" date="2022-11" db="EMBL/GenBank/DDBJ databases">
        <title>Hoeflea poritis sp. nov., isolated from scleractinian coral Porites lutea.</title>
        <authorList>
            <person name="Zhang G."/>
            <person name="Wei Q."/>
            <person name="Cai L."/>
        </authorList>
    </citation>
    <scope>NUCLEOTIDE SEQUENCE</scope>
    <source>
        <strain evidence="7">E7-10</strain>
    </source>
</reference>
<dbReference type="InterPro" id="IPR006233">
    <property type="entry name" value="Cys_b_lyase_bac"/>
</dbReference>
<sequence length="388" mass="41909">MDQLSPNSSNGQVETAGWRSLSPATYRGSTIVYPDYESFLKRGEGGRKAFTYGLAGTPTSRLLQARLTEMEEAVDTFLVPSGLLAITVSMLALLKPGDTVLIPETVYGPVRRFASETLAVMRINAQYYDPRSTNNIAFDDPKLRLVWVESPGSITMELQDIADISRRARARGILVGCDNSWASPYLCKPIALGADIVVEAVSKTLSGHSDLLMGSISVASEAIADPIHRTIRSLGIGVSPDDCFLALRGLETAELRIKHAGQSGLQLARHLCDTKRFPLIEAVLHPGLSNDANHALWTSQFTGSNGVFSLALAKENGEAHGRRYQRLKTFSLGASWGGTHSLLAPSVIVDGRCAGKYDGKRFLRLSIGLEPVSVLLSDLDAFFSEADG</sequence>
<dbReference type="SUPFAM" id="SSF53383">
    <property type="entry name" value="PLP-dependent transferases"/>
    <property type="match status" value="1"/>
</dbReference>
<organism evidence="7 8">
    <name type="scientific">Hoeflea poritis</name>
    <dbReference type="NCBI Taxonomy" id="2993659"/>
    <lineage>
        <taxon>Bacteria</taxon>
        <taxon>Pseudomonadati</taxon>
        <taxon>Pseudomonadota</taxon>
        <taxon>Alphaproteobacteria</taxon>
        <taxon>Hyphomicrobiales</taxon>
        <taxon>Rhizobiaceae</taxon>
        <taxon>Hoeflea</taxon>
    </lineage>
</organism>
<evidence type="ECO:0000256" key="2">
    <source>
        <dbReference type="ARBA" id="ARBA00009077"/>
    </source>
</evidence>
<dbReference type="InterPro" id="IPR015421">
    <property type="entry name" value="PyrdxlP-dep_Trfase_major"/>
</dbReference>
<gene>
    <name evidence="7" type="ORF">OOZ53_21010</name>
</gene>
<dbReference type="GO" id="GO:0008483">
    <property type="term" value="F:transaminase activity"/>
    <property type="evidence" value="ECO:0007669"/>
    <property type="project" value="UniProtKB-KW"/>
</dbReference>
<dbReference type="InterPro" id="IPR000277">
    <property type="entry name" value="Cys/Met-Metab_PyrdxlP-dep_enz"/>
</dbReference>
<comment type="caution">
    <text evidence="7">The sequence shown here is derived from an EMBL/GenBank/DDBJ whole genome shotgun (WGS) entry which is preliminary data.</text>
</comment>
<accession>A0ABT4VV02</accession>
<dbReference type="PANTHER" id="PTHR43500:SF1">
    <property type="entry name" value="CYSTATHIONINE BETA-LYASE-RELATED"/>
    <property type="match status" value="1"/>
</dbReference>
<dbReference type="InterPro" id="IPR015424">
    <property type="entry name" value="PyrdxlP-dep_Trfase"/>
</dbReference>
<dbReference type="InterPro" id="IPR015422">
    <property type="entry name" value="PyrdxlP-dep_Trfase_small"/>
</dbReference>
<keyword evidence="7" id="KW-0032">Aminotransferase</keyword>
<dbReference type="EMBL" id="JAPJZH010000016">
    <property type="protein sequence ID" value="MDA4847852.1"/>
    <property type="molecule type" value="Genomic_DNA"/>
</dbReference>
<comment type="cofactor">
    <cofactor evidence="1 6">
        <name>pyridoxal 5'-phosphate</name>
        <dbReference type="ChEBI" id="CHEBI:597326"/>
    </cofactor>
</comment>
<protein>
    <submittedName>
        <fullName evidence="7">PLP-dependent aspartate aminotransferase family protein</fullName>
    </submittedName>
</protein>
<dbReference type="Gene3D" id="3.90.1150.10">
    <property type="entry name" value="Aspartate Aminotransferase, domain 1"/>
    <property type="match status" value="1"/>
</dbReference>
<keyword evidence="4" id="KW-0456">Lyase</keyword>
<name>A0ABT4VV02_9HYPH</name>
<dbReference type="Pfam" id="PF01053">
    <property type="entry name" value="Cys_Met_Meta_PP"/>
    <property type="match status" value="1"/>
</dbReference>
<dbReference type="RefSeq" id="WP_271091695.1">
    <property type="nucleotide sequence ID" value="NZ_JAPJZH010000016.1"/>
</dbReference>
<evidence type="ECO:0000313" key="7">
    <source>
        <dbReference type="EMBL" id="MDA4847852.1"/>
    </source>
</evidence>
<keyword evidence="8" id="KW-1185">Reference proteome</keyword>
<keyword evidence="3 6" id="KW-0663">Pyridoxal phosphate</keyword>
<comment type="catalytic activity">
    <reaction evidence="5">
        <text>L,L-cystathionine + H2O = L-homocysteine + pyruvate + NH4(+)</text>
        <dbReference type="Rhea" id="RHEA:13965"/>
        <dbReference type="ChEBI" id="CHEBI:15361"/>
        <dbReference type="ChEBI" id="CHEBI:15377"/>
        <dbReference type="ChEBI" id="CHEBI:28938"/>
        <dbReference type="ChEBI" id="CHEBI:58161"/>
        <dbReference type="ChEBI" id="CHEBI:58199"/>
    </reaction>
</comment>
<comment type="similarity">
    <text evidence="2 6">Belongs to the trans-sulfuration enzymes family.</text>
</comment>
<dbReference type="PANTHER" id="PTHR43500">
    <property type="entry name" value="CYSTATHIONINE BETA-LYASE-RELATED"/>
    <property type="match status" value="1"/>
</dbReference>
<proteinExistence type="inferred from homology"/>
<evidence type="ECO:0000256" key="5">
    <source>
        <dbReference type="ARBA" id="ARBA00047517"/>
    </source>
</evidence>
<evidence type="ECO:0000256" key="3">
    <source>
        <dbReference type="ARBA" id="ARBA00022898"/>
    </source>
</evidence>
<evidence type="ECO:0000256" key="4">
    <source>
        <dbReference type="ARBA" id="ARBA00023239"/>
    </source>
</evidence>
<evidence type="ECO:0000313" key="8">
    <source>
        <dbReference type="Proteomes" id="UP001148313"/>
    </source>
</evidence>
<evidence type="ECO:0000256" key="6">
    <source>
        <dbReference type="RuleBase" id="RU362118"/>
    </source>
</evidence>
<dbReference type="Proteomes" id="UP001148313">
    <property type="component" value="Unassembled WGS sequence"/>
</dbReference>
<dbReference type="PIRSF" id="PIRSF001434">
    <property type="entry name" value="CGS"/>
    <property type="match status" value="1"/>
</dbReference>